<evidence type="ECO:0000259" key="2">
    <source>
        <dbReference type="Pfam" id="PF03807"/>
    </source>
</evidence>
<accession>A0A1V2R649</accession>
<evidence type="ECO:0000313" key="4">
    <source>
        <dbReference type="Proteomes" id="UP000189286"/>
    </source>
</evidence>
<dbReference type="PANTHER" id="PTHR14239">
    <property type="entry name" value="DUDULIN-RELATED"/>
    <property type="match status" value="1"/>
</dbReference>
<proteinExistence type="predicted"/>
<sequence length="207" mass="21414">MKIGVIGTGNMGAGLAALFSGKHDVFIGHRDPAKAAELARKLGPSVQGGGIAAAISVADIVVLATPFGAVSDIISAAGDLNGKVLVDISNPVSADFSELVIGHETSAAEEIQKLALGANVVKAFNTLFAQLLPEESRQSNKLQVFIAGDNERAREQVAELATSVNLEPVNAGPLKNSRYLEPLGAMNIQFGYFLGQGPVVAPAWVKA</sequence>
<dbReference type="EMBL" id="MPUJ01000003">
    <property type="protein sequence ID" value="ONK07835.1"/>
    <property type="molecule type" value="Genomic_DNA"/>
</dbReference>
<reference evidence="4" key="1">
    <citation type="submission" date="2016-11" db="EMBL/GenBank/DDBJ databases">
        <authorList>
            <person name="Panda P."/>
            <person name="Visnovsky S."/>
            <person name="Pitman A."/>
        </authorList>
    </citation>
    <scope>NUCLEOTIDE SEQUENCE [LARGE SCALE GENOMIC DNA]</scope>
    <source>
        <strain evidence="4">ICMP 9972</strain>
    </source>
</reference>
<dbReference type="OrthoDB" id="1523398at2"/>
<dbReference type="InterPro" id="IPR036291">
    <property type="entry name" value="NAD(P)-bd_dom_sf"/>
</dbReference>
<protein>
    <submittedName>
        <fullName evidence="3">NADPH-dependent F420 reductase</fullName>
    </submittedName>
</protein>
<dbReference type="RefSeq" id="WP_039359958.1">
    <property type="nucleotide sequence ID" value="NZ_JRMH01000001.1"/>
</dbReference>
<dbReference type="GO" id="GO:0016491">
    <property type="term" value="F:oxidoreductase activity"/>
    <property type="evidence" value="ECO:0007669"/>
    <property type="project" value="UniProtKB-KW"/>
</dbReference>
<feature type="domain" description="Pyrroline-5-carboxylate reductase catalytic N-terminal" evidence="2">
    <location>
        <begin position="2"/>
        <end position="91"/>
    </location>
</feature>
<organism evidence="3 4">
    <name type="scientific">Pectobacterium actinidiae</name>
    <dbReference type="NCBI Taxonomy" id="1507808"/>
    <lineage>
        <taxon>Bacteria</taxon>
        <taxon>Pseudomonadati</taxon>
        <taxon>Pseudomonadota</taxon>
        <taxon>Gammaproteobacteria</taxon>
        <taxon>Enterobacterales</taxon>
        <taxon>Pectobacteriaceae</taxon>
        <taxon>Pectobacterium</taxon>
    </lineage>
</organism>
<dbReference type="Gene3D" id="3.40.50.720">
    <property type="entry name" value="NAD(P)-binding Rossmann-like Domain"/>
    <property type="match status" value="1"/>
</dbReference>
<gene>
    <name evidence="3" type="ORF">BSK71_05265</name>
</gene>
<dbReference type="InterPro" id="IPR051267">
    <property type="entry name" value="STEAP_metalloreductase"/>
</dbReference>
<dbReference type="Pfam" id="PF03807">
    <property type="entry name" value="F420_oxidored"/>
    <property type="match status" value="1"/>
</dbReference>
<name>A0A1V2R649_9GAMM</name>
<dbReference type="PANTHER" id="PTHR14239:SF10">
    <property type="entry name" value="REDUCTASE"/>
    <property type="match status" value="1"/>
</dbReference>
<dbReference type="AlphaFoldDB" id="A0A1V2R649"/>
<dbReference type="Proteomes" id="UP000189286">
    <property type="component" value="Unassembled WGS sequence"/>
</dbReference>
<dbReference type="InterPro" id="IPR028939">
    <property type="entry name" value="P5C_Rdtase_cat_N"/>
</dbReference>
<dbReference type="SUPFAM" id="SSF51735">
    <property type="entry name" value="NAD(P)-binding Rossmann-fold domains"/>
    <property type="match status" value="1"/>
</dbReference>
<keyword evidence="1" id="KW-0560">Oxidoreductase</keyword>
<evidence type="ECO:0000256" key="1">
    <source>
        <dbReference type="ARBA" id="ARBA00023002"/>
    </source>
</evidence>
<comment type="caution">
    <text evidence="3">The sequence shown here is derived from an EMBL/GenBank/DDBJ whole genome shotgun (WGS) entry which is preliminary data.</text>
</comment>
<evidence type="ECO:0000313" key="3">
    <source>
        <dbReference type="EMBL" id="ONK07835.1"/>
    </source>
</evidence>